<keyword evidence="8 12" id="KW-1133">Transmembrane helix</keyword>
<feature type="region of interest" description="Disordered" evidence="11">
    <location>
        <begin position="549"/>
        <end position="632"/>
    </location>
</feature>
<evidence type="ECO:0000256" key="2">
    <source>
        <dbReference type="ARBA" id="ARBA00008599"/>
    </source>
</evidence>
<dbReference type="GO" id="GO:0016529">
    <property type="term" value="C:sarcoplasmic reticulum"/>
    <property type="evidence" value="ECO:0007669"/>
    <property type="project" value="TreeGrafter"/>
</dbReference>
<feature type="compositionally biased region" description="Basic and acidic residues" evidence="11">
    <location>
        <begin position="604"/>
        <end position="617"/>
    </location>
</feature>
<evidence type="ECO:0000256" key="6">
    <source>
        <dbReference type="ARBA" id="ARBA00022737"/>
    </source>
</evidence>
<dbReference type="InParanoid" id="A0A340XZX7"/>
<evidence type="ECO:0000256" key="10">
    <source>
        <dbReference type="PIRNR" id="PIRNR037387"/>
    </source>
</evidence>
<dbReference type="FunFam" id="2.20.110.10:FF:000001">
    <property type="entry name" value="Junctophilin"/>
    <property type="match status" value="1"/>
</dbReference>
<dbReference type="Gene3D" id="2.20.110.10">
    <property type="entry name" value="Histone H3 K4-specific methyltransferase SET7/9 N-terminal domain"/>
    <property type="match status" value="2"/>
</dbReference>
<dbReference type="SMART" id="SM00698">
    <property type="entry name" value="MORN"/>
    <property type="match status" value="6"/>
</dbReference>
<dbReference type="Pfam" id="PF02493">
    <property type="entry name" value="MORN"/>
    <property type="match status" value="8"/>
</dbReference>
<evidence type="ECO:0000256" key="8">
    <source>
        <dbReference type="ARBA" id="ARBA00022989"/>
    </source>
</evidence>
<evidence type="ECO:0000256" key="5">
    <source>
        <dbReference type="ARBA" id="ARBA00022692"/>
    </source>
</evidence>
<reference evidence="14" key="1">
    <citation type="submission" date="2025-08" db="UniProtKB">
        <authorList>
            <consortium name="RefSeq"/>
        </authorList>
    </citation>
    <scope>IDENTIFICATION</scope>
</reference>
<dbReference type="GO" id="GO:0005789">
    <property type="term" value="C:endoplasmic reticulum membrane"/>
    <property type="evidence" value="ECO:0007669"/>
    <property type="project" value="UniProtKB-SubCell"/>
</dbReference>
<comment type="subcellular location">
    <subcellularLocation>
        <location evidence="10">Cell membrane</location>
        <topology evidence="10">Peripheral membrane protein</topology>
    </subcellularLocation>
    <subcellularLocation>
        <location evidence="1 10">Endoplasmic reticulum membrane</location>
        <topology evidence="1">Single-pass type IV membrane protein</topology>
    </subcellularLocation>
</comment>
<dbReference type="Proteomes" id="UP000265300">
    <property type="component" value="Unplaced"/>
</dbReference>
<accession>A0A340XZX7</accession>
<evidence type="ECO:0000256" key="12">
    <source>
        <dbReference type="SAM" id="Phobius"/>
    </source>
</evidence>
<comment type="similarity">
    <text evidence="2 10">Belongs to the junctophilin family.</text>
</comment>
<dbReference type="AlphaFoldDB" id="A0A340XZX7"/>
<evidence type="ECO:0000256" key="3">
    <source>
        <dbReference type="ARBA" id="ARBA00022475"/>
    </source>
</evidence>
<dbReference type="GeneID" id="103083980"/>
<keyword evidence="6" id="KW-0677">Repeat</keyword>
<evidence type="ECO:0000313" key="14">
    <source>
        <dbReference type="RefSeq" id="XP_007464864.1"/>
    </source>
</evidence>
<dbReference type="OrthoDB" id="284854at2759"/>
<dbReference type="InterPro" id="IPR003409">
    <property type="entry name" value="MORN"/>
</dbReference>
<evidence type="ECO:0000256" key="9">
    <source>
        <dbReference type="ARBA" id="ARBA00023136"/>
    </source>
</evidence>
<comment type="function">
    <text evidence="10">Junctophilins contribute to the formation of junctional membrane complexes (JMCs) which link the plasma membrane with the endoplasmic or sarcoplasmic reticulum in excitable cells. Provides a structural foundation for functional cross-talk between the cell surface and intracellular calcium release channels.</text>
</comment>
<proteinExistence type="inferred from homology"/>
<dbReference type="PANTHER" id="PTHR23085">
    <property type="entry name" value="GH28348P"/>
    <property type="match status" value="1"/>
</dbReference>
<organism evidence="13 14">
    <name type="scientific">Lipotes vexillifer</name>
    <name type="common">Yangtze river dolphin</name>
    <dbReference type="NCBI Taxonomy" id="118797"/>
    <lineage>
        <taxon>Eukaryota</taxon>
        <taxon>Metazoa</taxon>
        <taxon>Chordata</taxon>
        <taxon>Craniata</taxon>
        <taxon>Vertebrata</taxon>
        <taxon>Euteleostomi</taxon>
        <taxon>Mammalia</taxon>
        <taxon>Eutheria</taxon>
        <taxon>Laurasiatheria</taxon>
        <taxon>Artiodactyla</taxon>
        <taxon>Whippomorpha</taxon>
        <taxon>Cetacea</taxon>
        <taxon>Odontoceti</taxon>
        <taxon>Lipotidae</taxon>
        <taxon>Lipotes</taxon>
    </lineage>
</organism>
<feature type="region of interest" description="Disordered" evidence="11">
    <location>
        <begin position="256"/>
        <end position="283"/>
    </location>
</feature>
<keyword evidence="7 10" id="KW-0256">Endoplasmic reticulum</keyword>
<evidence type="ECO:0000256" key="11">
    <source>
        <dbReference type="SAM" id="MobiDB-lite"/>
    </source>
</evidence>
<keyword evidence="13" id="KW-1185">Reference proteome</keyword>
<dbReference type="PIRSF" id="PIRSF037387">
    <property type="entry name" value="Junctophilin"/>
    <property type="match status" value="1"/>
</dbReference>
<keyword evidence="3 10" id="KW-1003">Cell membrane</keyword>
<dbReference type="CTD" id="57158"/>
<dbReference type="InterPro" id="IPR017191">
    <property type="entry name" value="Junctophilin"/>
</dbReference>
<keyword evidence="5 12" id="KW-0812">Transmembrane</keyword>
<gene>
    <name evidence="14" type="primary">JPH2</name>
</gene>
<evidence type="ECO:0000256" key="4">
    <source>
        <dbReference type="ARBA" id="ARBA00022553"/>
    </source>
</evidence>
<evidence type="ECO:0000256" key="7">
    <source>
        <dbReference type="ARBA" id="ARBA00022824"/>
    </source>
</evidence>
<keyword evidence="9 10" id="KW-0472">Membrane</keyword>
<dbReference type="SUPFAM" id="SSF82185">
    <property type="entry name" value="Histone H3 K4-specific methyltransferase SET7/9 N-terminal domain"/>
    <property type="match status" value="2"/>
</dbReference>
<keyword evidence="4" id="KW-0597">Phosphoprotein</keyword>
<dbReference type="GO" id="GO:0005886">
    <property type="term" value="C:plasma membrane"/>
    <property type="evidence" value="ECO:0007669"/>
    <property type="project" value="UniProtKB-SubCell"/>
</dbReference>
<protein>
    <recommendedName>
        <fullName evidence="10">Junctophilin</fullName>
    </recommendedName>
</protein>
<feature type="compositionally biased region" description="Pro residues" evidence="11">
    <location>
        <begin position="482"/>
        <end position="495"/>
    </location>
</feature>
<dbReference type="FunFam" id="2.20.110.10:FF:000003">
    <property type="entry name" value="Junctophilin"/>
    <property type="match status" value="1"/>
</dbReference>
<dbReference type="KEGG" id="lve:103083980"/>
<feature type="compositionally biased region" description="Basic and acidic residues" evidence="11">
    <location>
        <begin position="465"/>
        <end position="479"/>
    </location>
</feature>
<feature type="region of interest" description="Disordered" evidence="11">
    <location>
        <begin position="448"/>
        <end position="507"/>
    </location>
</feature>
<dbReference type="PANTHER" id="PTHR23085:SF26">
    <property type="entry name" value="JUNCTOPHILIN-2"/>
    <property type="match status" value="1"/>
</dbReference>
<evidence type="ECO:0000256" key="1">
    <source>
        <dbReference type="ARBA" id="ARBA00004163"/>
    </source>
</evidence>
<name>A0A340XZX7_LIPVE</name>
<feature type="compositionally biased region" description="Low complexity" evidence="11">
    <location>
        <begin position="256"/>
        <end position="269"/>
    </location>
</feature>
<dbReference type="STRING" id="118797.A0A340XZX7"/>
<feature type="region of interest" description="Disordered" evidence="11">
    <location>
        <begin position="164"/>
        <end position="193"/>
    </location>
</feature>
<dbReference type="RefSeq" id="XP_007464864.1">
    <property type="nucleotide sequence ID" value="XM_007464802.1"/>
</dbReference>
<feature type="compositionally biased region" description="Low complexity" evidence="11">
    <location>
        <begin position="565"/>
        <end position="583"/>
    </location>
</feature>
<feature type="transmembrane region" description="Helical" evidence="12">
    <location>
        <begin position="643"/>
        <end position="664"/>
    </location>
</feature>
<dbReference type="GO" id="GO:0030314">
    <property type="term" value="C:junctional membrane complex"/>
    <property type="evidence" value="ECO:0007669"/>
    <property type="project" value="UniProtKB-UniRule"/>
</dbReference>
<evidence type="ECO:0000313" key="13">
    <source>
        <dbReference type="Proteomes" id="UP000265300"/>
    </source>
</evidence>
<sequence>MSGGRFDFDDGGAYCGGWEGGKAHGHGLCTGPKGQGEYSGSWNFGFEVAGVYTWPSGNTFEGYWSQGKRHGLGIETKGRWLYKGEWTHGFKGRYGTRQSSSSGAKYEGTWNNGLQDGYGTETYADGGTYQGQFTNGMRHGYGVRQSVPYGMAVVVRSPLRTSLSSLRSEHSNGTVAPDSPASPATDGPTLPAPAIPRGGFALSLLANAEAAAARAAKGGGLFQRGALLGKMRRAESRASLGSQRSRVSFLKSDLSSGASDAASTASLGEGAEGADEAAPFEADIDATTTETYMGEWKNDKRSGFGVSERSSGLRYEGEWLDNLRHGYGCTTLPDGHREEGKYRHNVLVKGTKRRVLPLKSSKVRQKVEHSVEGAQRAAAIARQKAEIAASRTSHAKAKAEAAEQAALAANQESNIARTLARELAPDFYQPGPEYQKRRLLQEILENSESLLDSPHRGPGAAGLSERPRESPELHERETPAPEGGPPSPAGTPPQPKRPRPAAASKDGLLSSGAWNVFPTAIEALQAPSARSQEPEVALYQGYHSYAVRTAPPAPPPFEDEPEPEVPAADSAPPSPAAPGTAAPLRGSAPESPAKLEPKPIVPKAEPKAKARKTEARLTKAGAKKKARKEAATAEVEVEEVPNTVLICMVILLNIGLAILFVHLLT</sequence>